<dbReference type="Gene3D" id="3.40.50.280">
    <property type="entry name" value="Cobalamin-binding domain"/>
    <property type="match status" value="1"/>
</dbReference>
<evidence type="ECO:0000313" key="1">
    <source>
        <dbReference type="EMBL" id="MPM84361.1"/>
    </source>
</evidence>
<evidence type="ECO:0008006" key="2">
    <source>
        <dbReference type="Google" id="ProtNLM"/>
    </source>
</evidence>
<reference evidence="1" key="1">
    <citation type="submission" date="2019-08" db="EMBL/GenBank/DDBJ databases">
        <authorList>
            <person name="Kucharzyk K."/>
            <person name="Murdoch R.W."/>
            <person name="Higgins S."/>
            <person name="Loffler F."/>
        </authorList>
    </citation>
    <scope>NUCLEOTIDE SEQUENCE</scope>
</reference>
<accession>A0A645D562</accession>
<dbReference type="SUPFAM" id="SSF52242">
    <property type="entry name" value="Cobalamin (vitamin B12)-binding domain"/>
    <property type="match status" value="1"/>
</dbReference>
<protein>
    <recommendedName>
        <fullName evidence="2">B12-binding domain-containing protein</fullName>
    </recommendedName>
</protein>
<name>A0A645D562_9ZZZZ</name>
<dbReference type="AlphaFoldDB" id="A0A645D562"/>
<organism evidence="1">
    <name type="scientific">bioreactor metagenome</name>
    <dbReference type="NCBI Taxonomy" id="1076179"/>
    <lineage>
        <taxon>unclassified sequences</taxon>
        <taxon>metagenomes</taxon>
        <taxon>ecological metagenomes</taxon>
    </lineage>
</organism>
<comment type="caution">
    <text evidence="1">The sequence shown here is derived from an EMBL/GenBank/DDBJ whole genome shotgun (WGS) entry which is preliminary data.</text>
</comment>
<dbReference type="EMBL" id="VSSQ01032928">
    <property type="protein sequence ID" value="MPM84361.1"/>
    <property type="molecule type" value="Genomic_DNA"/>
</dbReference>
<dbReference type="InterPro" id="IPR036724">
    <property type="entry name" value="Cobalamin-bd_sf"/>
</dbReference>
<dbReference type="GO" id="GO:0031419">
    <property type="term" value="F:cobalamin binding"/>
    <property type="evidence" value="ECO:0007669"/>
    <property type="project" value="InterPro"/>
</dbReference>
<sequence length="95" mass="10179">MTPEGVVETLIETEARAVALSTYNGIALSYARELTEKMNEAGTEAVLILGGLLNENTEGGSLAVDVTEELKSLGVNCDNDMDKIVSTVKEIYAER</sequence>
<dbReference type="GO" id="GO:0046872">
    <property type="term" value="F:metal ion binding"/>
    <property type="evidence" value="ECO:0007669"/>
    <property type="project" value="InterPro"/>
</dbReference>
<gene>
    <name evidence="1" type="ORF">SDC9_131432</name>
</gene>
<proteinExistence type="predicted"/>